<dbReference type="InterPro" id="IPR036457">
    <property type="entry name" value="PPM-type-like_dom_sf"/>
</dbReference>
<dbReference type="Proteomes" id="UP000243799">
    <property type="component" value="Unassembled WGS sequence"/>
</dbReference>
<dbReference type="EMBL" id="FOKG01000001">
    <property type="protein sequence ID" value="SFA78253.1"/>
    <property type="molecule type" value="Genomic_DNA"/>
</dbReference>
<dbReference type="AlphaFoldDB" id="A0A1I0VQI3"/>
<dbReference type="Gene3D" id="3.60.40.10">
    <property type="entry name" value="PPM-type phosphatase domain"/>
    <property type="match status" value="1"/>
</dbReference>
<accession>A0A1I0VQI3</accession>
<gene>
    <name evidence="1" type="ORF">SAMN05216266_101397</name>
</gene>
<dbReference type="SUPFAM" id="SSF81606">
    <property type="entry name" value="PP2C-like"/>
    <property type="match status" value="1"/>
</dbReference>
<evidence type="ECO:0000313" key="1">
    <source>
        <dbReference type="EMBL" id="SFA78253.1"/>
    </source>
</evidence>
<organism evidence="1 2">
    <name type="scientific">Amycolatopsis marina</name>
    <dbReference type="NCBI Taxonomy" id="490629"/>
    <lineage>
        <taxon>Bacteria</taxon>
        <taxon>Bacillati</taxon>
        <taxon>Actinomycetota</taxon>
        <taxon>Actinomycetes</taxon>
        <taxon>Pseudonocardiales</taxon>
        <taxon>Pseudonocardiaceae</taxon>
        <taxon>Amycolatopsis</taxon>
    </lineage>
</organism>
<dbReference type="OrthoDB" id="3190646at2"/>
<sequence>MQVKSAQLPPIQHSADKLFTSDNAVILLDGASAFVPVPVSASTYADHLGKSLHHSLSTYPDADLRASLAWAIQEAAQELGLDPAESPSSTVTIVRELDDHLDLLVLGDNLLVLPDETVTDDRVDRLDLPPRRKYRERLAAGTGYDEEHRAVLRELQTQQAQRRNRVGGYWTAGTDPAAAWQAVTRRRSSSATPWVVLASDGAYNTMHHLGITDWPALVEADAEELTTTLMRCQCWEATDDPMGIALPRAKCHGDKSLAVLTFAE</sequence>
<name>A0A1I0VQI3_9PSEU</name>
<dbReference type="RefSeq" id="WP_091669638.1">
    <property type="nucleotide sequence ID" value="NZ_FOKG01000001.1"/>
</dbReference>
<reference evidence="2" key="1">
    <citation type="submission" date="2016-10" db="EMBL/GenBank/DDBJ databases">
        <authorList>
            <person name="Varghese N."/>
            <person name="Submissions S."/>
        </authorList>
    </citation>
    <scope>NUCLEOTIDE SEQUENCE [LARGE SCALE GENOMIC DNA]</scope>
    <source>
        <strain evidence="2">CGMCC 4.3568</strain>
    </source>
</reference>
<proteinExistence type="predicted"/>
<dbReference type="STRING" id="490629.SAMN05216266_101397"/>
<protein>
    <recommendedName>
        <fullName evidence="3">Protein phosphatase 2C</fullName>
    </recommendedName>
</protein>
<keyword evidence="2" id="KW-1185">Reference proteome</keyword>
<evidence type="ECO:0008006" key="3">
    <source>
        <dbReference type="Google" id="ProtNLM"/>
    </source>
</evidence>
<evidence type="ECO:0000313" key="2">
    <source>
        <dbReference type="Proteomes" id="UP000243799"/>
    </source>
</evidence>